<dbReference type="InterPro" id="IPR000623">
    <property type="entry name" value="Shikimate_kinase/TSH1"/>
</dbReference>
<dbReference type="UniPathway" id="UPA00053">
    <property type="reaction ID" value="UER00088"/>
</dbReference>
<feature type="binding site" evidence="7">
    <location>
        <position position="60"/>
    </location>
    <ligand>
        <name>substrate</name>
    </ligand>
</feature>
<keyword evidence="5 7" id="KW-0067">ATP-binding</keyword>
<dbReference type="GO" id="GO:0004765">
    <property type="term" value="F:shikimate kinase activity"/>
    <property type="evidence" value="ECO:0007669"/>
    <property type="project" value="UniProtKB-UniRule"/>
</dbReference>
<comment type="function">
    <text evidence="7">Catalyzes the specific phosphorylation of the 3-hydroxyl group of shikimic acid using ATP as a cosubstrate.</text>
</comment>
<keyword evidence="3 7" id="KW-0547">Nucleotide-binding</keyword>
<dbReference type="GO" id="GO:0009423">
    <property type="term" value="P:chorismate biosynthetic process"/>
    <property type="evidence" value="ECO:0007669"/>
    <property type="project" value="UniProtKB-UniRule"/>
</dbReference>
<comment type="subcellular location">
    <subcellularLocation>
        <location evidence="7">Cytoplasm</location>
    </subcellularLocation>
</comment>
<keyword evidence="2 7" id="KW-0808">Transferase</keyword>
<feature type="binding site" evidence="7">
    <location>
        <position position="36"/>
    </location>
    <ligand>
        <name>substrate</name>
    </ligand>
</feature>
<dbReference type="EC" id="2.7.1.71" evidence="7"/>
<gene>
    <name evidence="7" type="primary">aroK</name>
    <name evidence="8" type="ORF">FB459_2546</name>
</gene>
<dbReference type="Proteomes" id="UP000320806">
    <property type="component" value="Unassembled WGS sequence"/>
</dbReference>
<keyword evidence="9" id="KW-1185">Reference proteome</keyword>
<feature type="binding site" evidence="7">
    <location>
        <begin position="14"/>
        <end position="19"/>
    </location>
    <ligand>
        <name>ATP</name>
        <dbReference type="ChEBI" id="CHEBI:30616"/>
    </ligand>
</feature>
<evidence type="ECO:0000256" key="5">
    <source>
        <dbReference type="ARBA" id="ARBA00022840"/>
    </source>
</evidence>
<dbReference type="AlphaFoldDB" id="A0A542EI61"/>
<dbReference type="GO" id="GO:0000287">
    <property type="term" value="F:magnesium ion binding"/>
    <property type="evidence" value="ECO:0007669"/>
    <property type="project" value="UniProtKB-UniRule"/>
</dbReference>
<proteinExistence type="inferred from homology"/>
<dbReference type="GO" id="GO:0009073">
    <property type="term" value="P:aromatic amino acid family biosynthetic process"/>
    <property type="evidence" value="ECO:0007669"/>
    <property type="project" value="UniProtKB-KW"/>
</dbReference>
<evidence type="ECO:0000256" key="3">
    <source>
        <dbReference type="ARBA" id="ARBA00022741"/>
    </source>
</evidence>
<dbReference type="GO" id="GO:0005524">
    <property type="term" value="F:ATP binding"/>
    <property type="evidence" value="ECO:0007669"/>
    <property type="project" value="UniProtKB-UniRule"/>
</dbReference>
<evidence type="ECO:0000256" key="7">
    <source>
        <dbReference type="HAMAP-Rule" id="MF_00109"/>
    </source>
</evidence>
<feature type="binding site" evidence="7">
    <location>
        <position position="118"/>
    </location>
    <ligand>
        <name>ATP</name>
        <dbReference type="ChEBI" id="CHEBI:30616"/>
    </ligand>
</feature>
<evidence type="ECO:0000256" key="1">
    <source>
        <dbReference type="ARBA" id="ARBA00022605"/>
    </source>
</evidence>
<comment type="similarity">
    <text evidence="7">Belongs to the shikimate kinase family.</text>
</comment>
<comment type="cofactor">
    <cofactor evidence="7">
        <name>Mg(2+)</name>
        <dbReference type="ChEBI" id="CHEBI:18420"/>
    </cofactor>
    <text evidence="7">Binds 1 Mg(2+) ion per subunit.</text>
</comment>
<feature type="binding site" evidence="7">
    <location>
        <position position="18"/>
    </location>
    <ligand>
        <name>Mg(2+)</name>
        <dbReference type="ChEBI" id="CHEBI:18420"/>
    </ligand>
</feature>
<evidence type="ECO:0000256" key="6">
    <source>
        <dbReference type="ARBA" id="ARBA00023141"/>
    </source>
</evidence>
<dbReference type="GO" id="GO:0008652">
    <property type="term" value="P:amino acid biosynthetic process"/>
    <property type="evidence" value="ECO:0007669"/>
    <property type="project" value="UniProtKB-KW"/>
</dbReference>
<sequence>MTVRPTVVLIGPPGAGKSTVGAHLAQTLGTEFVDTDALVEQTDGRTISDIFVEDGEPAFRRMEADAVARALDGAGVVALGGGAPMQPSVAELLSGHHVVFLDVSISDASGRIGFDASRPLLAVNPRATWTRLMNERRPTYESLASVRIDTAGCTPEQVVEQVNAWFARES</sequence>
<evidence type="ECO:0000313" key="8">
    <source>
        <dbReference type="EMBL" id="TQJ15028.1"/>
    </source>
</evidence>
<dbReference type="SUPFAM" id="SSF52540">
    <property type="entry name" value="P-loop containing nucleoside triphosphate hydrolases"/>
    <property type="match status" value="1"/>
</dbReference>
<dbReference type="Gene3D" id="3.40.50.300">
    <property type="entry name" value="P-loop containing nucleotide triphosphate hydrolases"/>
    <property type="match status" value="1"/>
</dbReference>
<dbReference type="Pfam" id="PF01202">
    <property type="entry name" value="SKI"/>
    <property type="match status" value="1"/>
</dbReference>
<protein>
    <recommendedName>
        <fullName evidence="7">Shikimate kinase</fullName>
        <shortName evidence="7">SK</shortName>
        <ecNumber evidence="7">2.7.1.71</ecNumber>
    </recommendedName>
</protein>
<dbReference type="PANTHER" id="PTHR21087:SF16">
    <property type="entry name" value="SHIKIMATE KINASE 1, CHLOROPLASTIC"/>
    <property type="match status" value="1"/>
</dbReference>
<evidence type="ECO:0000256" key="4">
    <source>
        <dbReference type="ARBA" id="ARBA00022777"/>
    </source>
</evidence>
<comment type="caution">
    <text evidence="8">The sequence shown here is derived from an EMBL/GenBank/DDBJ whole genome shotgun (WGS) entry which is preliminary data.</text>
</comment>
<reference evidence="8 9" key="1">
    <citation type="submission" date="2019-06" db="EMBL/GenBank/DDBJ databases">
        <title>Sequencing the genomes of 1000 actinobacteria strains.</title>
        <authorList>
            <person name="Klenk H.-P."/>
        </authorList>
    </citation>
    <scope>NUCLEOTIDE SEQUENCE [LARGE SCALE GENOMIC DNA]</scope>
    <source>
        <strain evidence="8 9">DSM 19828</strain>
    </source>
</reference>
<evidence type="ECO:0000256" key="2">
    <source>
        <dbReference type="ARBA" id="ARBA00022679"/>
    </source>
</evidence>
<keyword evidence="4 7" id="KW-0418">Kinase</keyword>
<comment type="pathway">
    <text evidence="7">Metabolic intermediate biosynthesis; chorismate biosynthesis; chorismate from D-erythrose 4-phosphate and phosphoenolpyruvate: step 5/7.</text>
</comment>
<comment type="caution">
    <text evidence="7">Lacks conserved residue(s) required for the propagation of feature annotation.</text>
</comment>
<keyword evidence="7" id="KW-0479">Metal-binding</keyword>
<accession>A0A542EI61</accession>
<keyword evidence="7" id="KW-0460">Magnesium</keyword>
<organism evidence="8 9">
    <name type="scientific">Yimella lutea</name>
    <dbReference type="NCBI Taxonomy" id="587872"/>
    <lineage>
        <taxon>Bacteria</taxon>
        <taxon>Bacillati</taxon>
        <taxon>Actinomycetota</taxon>
        <taxon>Actinomycetes</taxon>
        <taxon>Micrococcales</taxon>
        <taxon>Dermacoccaceae</taxon>
        <taxon>Yimella</taxon>
    </lineage>
</organism>
<keyword evidence="7" id="KW-0963">Cytoplasm</keyword>
<name>A0A542EI61_9MICO</name>
<keyword evidence="1 7" id="KW-0028">Amino-acid biosynthesis</keyword>
<keyword evidence="6 7" id="KW-0057">Aromatic amino acid biosynthesis</keyword>
<comment type="catalytic activity">
    <reaction evidence="7">
        <text>shikimate + ATP = 3-phosphoshikimate + ADP + H(+)</text>
        <dbReference type="Rhea" id="RHEA:13121"/>
        <dbReference type="ChEBI" id="CHEBI:15378"/>
        <dbReference type="ChEBI" id="CHEBI:30616"/>
        <dbReference type="ChEBI" id="CHEBI:36208"/>
        <dbReference type="ChEBI" id="CHEBI:145989"/>
        <dbReference type="ChEBI" id="CHEBI:456216"/>
        <dbReference type="EC" id="2.7.1.71"/>
    </reaction>
</comment>
<dbReference type="PANTHER" id="PTHR21087">
    <property type="entry name" value="SHIKIMATE KINASE"/>
    <property type="match status" value="1"/>
</dbReference>
<dbReference type="GO" id="GO:0005829">
    <property type="term" value="C:cytosol"/>
    <property type="evidence" value="ECO:0007669"/>
    <property type="project" value="TreeGrafter"/>
</dbReference>
<comment type="subunit">
    <text evidence="7">Monomer.</text>
</comment>
<feature type="binding site" evidence="7">
    <location>
        <position position="81"/>
    </location>
    <ligand>
        <name>substrate</name>
    </ligand>
</feature>
<dbReference type="InterPro" id="IPR027417">
    <property type="entry name" value="P-loop_NTPase"/>
</dbReference>
<dbReference type="EMBL" id="VFMO01000001">
    <property type="protein sequence ID" value="TQJ15028.1"/>
    <property type="molecule type" value="Genomic_DNA"/>
</dbReference>
<dbReference type="PRINTS" id="PR01100">
    <property type="entry name" value="SHIKIMTKNASE"/>
</dbReference>
<feature type="binding site" evidence="7">
    <location>
        <position position="136"/>
    </location>
    <ligand>
        <name>substrate</name>
    </ligand>
</feature>
<dbReference type="CDD" id="cd00464">
    <property type="entry name" value="SK"/>
    <property type="match status" value="1"/>
</dbReference>
<evidence type="ECO:0000313" key="9">
    <source>
        <dbReference type="Proteomes" id="UP000320806"/>
    </source>
</evidence>
<dbReference type="InterPro" id="IPR031322">
    <property type="entry name" value="Shikimate/glucono_kinase"/>
</dbReference>
<dbReference type="HAMAP" id="MF_00109">
    <property type="entry name" value="Shikimate_kinase"/>
    <property type="match status" value="1"/>
</dbReference>